<feature type="transmembrane region" description="Helical" evidence="3">
    <location>
        <begin position="86"/>
        <end position="109"/>
    </location>
</feature>
<keyword evidence="3" id="KW-0472">Membrane</keyword>
<name>A0ABV0JTN5_9CYAN</name>
<sequence>MRLSVIECTLAEVQQRQYQSKSELALPPEEIDISDDKIDFLKDKNKEVKERRDRVDTKARTLLTLTSLLLGLISSTTSIASAKAIGIWSVLPLTLLFLTIFLLTVYFGVDRSQTTDNSYIFSNSEVAKRMLCKDLLSSQDYNERVTNFMLDLYRAALRYFSVSMLCIMIFGIWNIVYTNSDWIVNKDKIEFYLKQEILDSGKPSCEKTTVDVASPNESSIPPADVLPDIPKNFPSSVPQVQPNH</sequence>
<dbReference type="InterPro" id="IPR038050">
    <property type="entry name" value="Neuro_actylchol_rec"/>
</dbReference>
<keyword evidence="1" id="KW-0175">Coiled coil</keyword>
<feature type="compositionally biased region" description="Polar residues" evidence="2">
    <location>
        <begin position="233"/>
        <end position="244"/>
    </location>
</feature>
<feature type="transmembrane region" description="Helical" evidence="3">
    <location>
        <begin position="61"/>
        <end position="80"/>
    </location>
</feature>
<feature type="transmembrane region" description="Helical" evidence="3">
    <location>
        <begin position="156"/>
        <end position="176"/>
    </location>
</feature>
<evidence type="ECO:0000256" key="2">
    <source>
        <dbReference type="SAM" id="MobiDB-lite"/>
    </source>
</evidence>
<dbReference type="EMBL" id="JAMPKK010000051">
    <property type="protein sequence ID" value="MEP0866777.1"/>
    <property type="molecule type" value="Genomic_DNA"/>
</dbReference>
<organism evidence="4 5">
    <name type="scientific">Funiculus sociatus GB2-A5</name>
    <dbReference type="NCBI Taxonomy" id="2933946"/>
    <lineage>
        <taxon>Bacteria</taxon>
        <taxon>Bacillati</taxon>
        <taxon>Cyanobacteriota</taxon>
        <taxon>Cyanophyceae</taxon>
        <taxon>Coleofasciculales</taxon>
        <taxon>Coleofasciculaceae</taxon>
        <taxon>Funiculus</taxon>
    </lineage>
</organism>
<gene>
    <name evidence="4" type="ORF">NDI37_20185</name>
</gene>
<evidence type="ECO:0000256" key="3">
    <source>
        <dbReference type="SAM" id="Phobius"/>
    </source>
</evidence>
<protein>
    <submittedName>
        <fullName evidence="4">Uncharacterized protein</fullName>
    </submittedName>
</protein>
<keyword evidence="3" id="KW-0812">Transmembrane</keyword>
<evidence type="ECO:0000256" key="1">
    <source>
        <dbReference type="SAM" id="Coils"/>
    </source>
</evidence>
<dbReference type="Proteomes" id="UP001442494">
    <property type="component" value="Unassembled WGS sequence"/>
</dbReference>
<dbReference type="Gene3D" id="1.20.58.390">
    <property type="entry name" value="Neurotransmitter-gated ion-channel transmembrane domain"/>
    <property type="match status" value="1"/>
</dbReference>
<reference evidence="4 5" key="1">
    <citation type="submission" date="2022-04" db="EMBL/GenBank/DDBJ databases">
        <title>Positive selection, recombination, and allopatry shape intraspecific diversity of widespread and dominant cyanobacteria.</title>
        <authorList>
            <person name="Wei J."/>
            <person name="Shu W."/>
            <person name="Hu C."/>
        </authorList>
    </citation>
    <scope>NUCLEOTIDE SEQUENCE [LARGE SCALE GENOMIC DNA]</scope>
    <source>
        <strain evidence="4 5">GB2-A5</strain>
    </source>
</reference>
<keyword evidence="3" id="KW-1133">Transmembrane helix</keyword>
<keyword evidence="5" id="KW-1185">Reference proteome</keyword>
<evidence type="ECO:0000313" key="4">
    <source>
        <dbReference type="EMBL" id="MEP0866777.1"/>
    </source>
</evidence>
<feature type="region of interest" description="Disordered" evidence="2">
    <location>
        <begin position="208"/>
        <end position="244"/>
    </location>
</feature>
<evidence type="ECO:0000313" key="5">
    <source>
        <dbReference type="Proteomes" id="UP001442494"/>
    </source>
</evidence>
<proteinExistence type="predicted"/>
<accession>A0ABV0JTN5</accession>
<comment type="caution">
    <text evidence="4">The sequence shown here is derived from an EMBL/GenBank/DDBJ whole genome shotgun (WGS) entry which is preliminary data.</text>
</comment>
<feature type="coiled-coil region" evidence="1">
    <location>
        <begin position="31"/>
        <end position="58"/>
    </location>
</feature>